<sequence length="62" mass="6986">MLNKLALSLEPNAKITDQFLHYEGTLKIISENAYCTSCQGIVVQFNKMFPKINIVLIDATKI</sequence>
<dbReference type="EMBL" id="MUGX01000029">
    <property type="protein sequence ID" value="OXA84611.1"/>
    <property type="molecule type" value="Genomic_DNA"/>
</dbReference>
<dbReference type="Proteomes" id="UP000032061">
    <property type="component" value="Unassembled WGS sequence"/>
</dbReference>
<dbReference type="AlphaFoldDB" id="A0A0D0EZX2"/>
<dbReference type="Proteomes" id="UP000198302">
    <property type="component" value="Unassembled WGS sequence"/>
</dbReference>
<accession>A0A0D0EZX2</accession>
<comment type="caution">
    <text evidence="1">The sequence shown here is derived from an EMBL/GenBank/DDBJ whole genome shotgun (WGS) entry which is preliminary data.</text>
</comment>
<reference evidence="2 4" key="2">
    <citation type="submission" date="2016-11" db="EMBL/GenBank/DDBJ databases">
        <title>Whole genomes of Flavobacteriaceae.</title>
        <authorList>
            <person name="Stine C."/>
            <person name="Li C."/>
            <person name="Tadesse D."/>
        </authorList>
    </citation>
    <scope>NUCLEOTIDE SEQUENCE [LARGE SCALE GENOMIC DNA]</scope>
    <source>
        <strain evidence="2 4">ATCC 51468</strain>
    </source>
</reference>
<keyword evidence="4" id="KW-1185">Reference proteome</keyword>
<evidence type="ECO:0000313" key="4">
    <source>
        <dbReference type="Proteomes" id="UP000198302"/>
    </source>
</evidence>
<protein>
    <submittedName>
        <fullName evidence="1">Uncharacterized protein</fullName>
    </submittedName>
</protein>
<dbReference type="EMBL" id="JPRK01000002">
    <property type="protein sequence ID" value="KIO54548.1"/>
    <property type="molecule type" value="Genomic_DNA"/>
</dbReference>
<evidence type="ECO:0000313" key="1">
    <source>
        <dbReference type="EMBL" id="KIO54548.1"/>
    </source>
</evidence>
<dbReference type="InterPro" id="IPR032721">
    <property type="entry name" value="Toxin-deaminase"/>
</dbReference>
<reference evidence="1 3" key="1">
    <citation type="submission" date="2015-01" db="EMBL/GenBank/DDBJ databases">
        <title>Genome of Flavobacterium hibernum DSM 12611.</title>
        <authorList>
            <person name="Stropko S.J."/>
            <person name="Pipes S.E."/>
            <person name="Newman J.D."/>
        </authorList>
    </citation>
    <scope>NUCLEOTIDE SEQUENCE [LARGE SCALE GENOMIC DNA]</scope>
    <source>
        <strain evidence="1 3">DSM 12611</strain>
    </source>
</reference>
<gene>
    <name evidence="2" type="ORF">B0A73_18485</name>
    <name evidence="1" type="ORF">IW18_00585</name>
</gene>
<dbReference type="STRING" id="37752.IW18_00585"/>
<name>A0A0D0EZX2_9FLAO</name>
<dbReference type="OrthoDB" id="1374045at2"/>
<evidence type="ECO:0000313" key="2">
    <source>
        <dbReference type="EMBL" id="OXA84611.1"/>
    </source>
</evidence>
<organism evidence="1 3">
    <name type="scientific">Flavobacterium hibernum</name>
    <dbReference type="NCBI Taxonomy" id="37752"/>
    <lineage>
        <taxon>Bacteria</taxon>
        <taxon>Pseudomonadati</taxon>
        <taxon>Bacteroidota</taxon>
        <taxon>Flavobacteriia</taxon>
        <taxon>Flavobacteriales</taxon>
        <taxon>Flavobacteriaceae</taxon>
        <taxon>Flavobacterium</taxon>
    </lineage>
</organism>
<evidence type="ECO:0000313" key="3">
    <source>
        <dbReference type="Proteomes" id="UP000032061"/>
    </source>
</evidence>
<dbReference type="Pfam" id="PF14424">
    <property type="entry name" value="Toxin-deaminase"/>
    <property type="match status" value="1"/>
</dbReference>
<proteinExistence type="predicted"/>